<dbReference type="SUPFAM" id="SSF56801">
    <property type="entry name" value="Acetyl-CoA synthetase-like"/>
    <property type="match status" value="1"/>
</dbReference>
<organism evidence="3">
    <name type="scientific">Desulfatirhabdium butyrativorans</name>
    <dbReference type="NCBI Taxonomy" id="340467"/>
    <lineage>
        <taxon>Bacteria</taxon>
        <taxon>Pseudomonadati</taxon>
        <taxon>Thermodesulfobacteriota</taxon>
        <taxon>Desulfobacteria</taxon>
        <taxon>Desulfobacterales</taxon>
        <taxon>Desulfatirhabdiaceae</taxon>
        <taxon>Desulfatirhabdium</taxon>
    </lineage>
</organism>
<reference evidence="3" key="1">
    <citation type="journal article" date="2020" name="mSystems">
        <title>Genome- and Community-Level Interaction Insights into Carbon Utilization and Element Cycling Functions of Hydrothermarchaeota in Hydrothermal Sediment.</title>
        <authorList>
            <person name="Zhou Z."/>
            <person name="Liu Y."/>
            <person name="Xu W."/>
            <person name="Pan J."/>
            <person name="Luo Z.H."/>
            <person name="Li M."/>
        </authorList>
    </citation>
    <scope>NUCLEOTIDE SEQUENCE [LARGE SCALE GENOMIC DNA]</scope>
    <source>
        <strain evidence="3">SpSt-477</strain>
    </source>
</reference>
<evidence type="ECO:0000313" key="3">
    <source>
        <dbReference type="EMBL" id="HGU33000.1"/>
    </source>
</evidence>
<dbReference type="CDD" id="cd17637">
    <property type="entry name" value="ACLS-CaiC"/>
    <property type="match status" value="1"/>
</dbReference>
<dbReference type="EMBL" id="DSUH01000214">
    <property type="protein sequence ID" value="HGU33000.1"/>
    <property type="molecule type" value="Genomic_DNA"/>
</dbReference>
<evidence type="ECO:0000259" key="1">
    <source>
        <dbReference type="Pfam" id="PF00501"/>
    </source>
</evidence>
<gene>
    <name evidence="3" type="ORF">ENS29_09105</name>
</gene>
<feature type="domain" description="AMP-binding enzyme C-terminal" evidence="2">
    <location>
        <begin position="411"/>
        <end position="485"/>
    </location>
</feature>
<dbReference type="Pfam" id="PF00501">
    <property type="entry name" value="AMP-binding"/>
    <property type="match status" value="1"/>
</dbReference>
<evidence type="ECO:0000259" key="2">
    <source>
        <dbReference type="Pfam" id="PF13193"/>
    </source>
</evidence>
<feature type="domain" description="AMP-dependent synthetase/ligase" evidence="1">
    <location>
        <begin position="10"/>
        <end position="359"/>
    </location>
</feature>
<proteinExistence type="predicted"/>
<dbReference type="InterPro" id="IPR042099">
    <property type="entry name" value="ANL_N_sf"/>
</dbReference>
<dbReference type="GO" id="GO:0031956">
    <property type="term" value="F:medium-chain fatty acid-CoA ligase activity"/>
    <property type="evidence" value="ECO:0007669"/>
    <property type="project" value="TreeGrafter"/>
</dbReference>
<dbReference type="InterPro" id="IPR000873">
    <property type="entry name" value="AMP-dep_synth/lig_dom"/>
</dbReference>
<accession>A0A7C4MMR9</accession>
<protein>
    <submittedName>
        <fullName evidence="3">AMP-dependent synthetase</fullName>
    </submittedName>
</protein>
<dbReference type="InterPro" id="IPR025110">
    <property type="entry name" value="AMP-bd_C"/>
</dbReference>
<dbReference type="AlphaFoldDB" id="A0A7C4MMR9"/>
<dbReference type="Gene3D" id="3.30.300.30">
    <property type="match status" value="1"/>
</dbReference>
<sequence length="498" mass="54835">MRDLSVYDLFARNARIYPDQTAIVQNDIRLSYDQLLTRVDGLAAGLTAAGIRKGDRIGVLAYNDLRFFDIFGAASVVGAIVVPINWRLSMDEIRHILTDCSPKLLCVDHTHEDKGRELQQSCGIQEIWGFHADAAIRLDDRMLEGKPVDHQPLATDDPFCIIYTAAVEGKARGAVLSHGNIIASNIQAMATFPLGPQDAYLNMLPIFHITGLNLALTLLHAGGKNVVMERFDARRTLEFIDEESISIIGSFPPILSNLLSEMEGTVFRLTSLRHVLGLDNPETIARFEAQTAARFWTLYGQTETSGLVTFSPAREKPGSAGKQGLLIRMQLVNENETPVPVGESGEIVVQGPLVFQGFWNQPDANRFTFRNGWHHTGDMGRLDADGYLWFAGRKPEKELIKPGGENVYPAEVEAVILEHPDIEAVSVIGVPDPTFGEGIKAVCVLKPGRSLSAEALIEFVAARIARYKKPRYVQFVDALPKTASGAIDRMQVKALYGT</sequence>
<name>A0A7C4MMR9_9BACT</name>
<comment type="caution">
    <text evidence="3">The sequence shown here is derived from an EMBL/GenBank/DDBJ whole genome shotgun (WGS) entry which is preliminary data.</text>
</comment>
<dbReference type="InterPro" id="IPR045851">
    <property type="entry name" value="AMP-bd_C_sf"/>
</dbReference>
<dbReference type="GO" id="GO:0006631">
    <property type="term" value="P:fatty acid metabolic process"/>
    <property type="evidence" value="ECO:0007669"/>
    <property type="project" value="TreeGrafter"/>
</dbReference>
<dbReference type="PANTHER" id="PTHR43201">
    <property type="entry name" value="ACYL-COA SYNTHETASE"/>
    <property type="match status" value="1"/>
</dbReference>
<dbReference type="Gene3D" id="3.40.50.12780">
    <property type="entry name" value="N-terminal domain of ligase-like"/>
    <property type="match status" value="1"/>
</dbReference>
<dbReference type="Pfam" id="PF13193">
    <property type="entry name" value="AMP-binding_C"/>
    <property type="match status" value="1"/>
</dbReference>
<dbReference type="PANTHER" id="PTHR43201:SF32">
    <property type="entry name" value="2-SUCCINYLBENZOATE--COA LIGASE, CHLOROPLASTIC_PEROXISOMAL"/>
    <property type="match status" value="1"/>
</dbReference>